<evidence type="ECO:0000313" key="1">
    <source>
        <dbReference type="EMBL" id="AFK38374.1"/>
    </source>
</evidence>
<dbReference type="AlphaFoldDB" id="I3SDN2"/>
<proteinExistence type="evidence at transcript level"/>
<name>I3SDN2_MEDTR</name>
<organism evidence="1">
    <name type="scientific">Medicago truncatula</name>
    <name type="common">Barrel medic</name>
    <name type="synonym">Medicago tribuloides</name>
    <dbReference type="NCBI Taxonomy" id="3880"/>
    <lineage>
        <taxon>Eukaryota</taxon>
        <taxon>Viridiplantae</taxon>
        <taxon>Streptophyta</taxon>
        <taxon>Embryophyta</taxon>
        <taxon>Tracheophyta</taxon>
        <taxon>Spermatophyta</taxon>
        <taxon>Magnoliopsida</taxon>
        <taxon>eudicotyledons</taxon>
        <taxon>Gunneridae</taxon>
        <taxon>Pentapetalae</taxon>
        <taxon>rosids</taxon>
        <taxon>fabids</taxon>
        <taxon>Fabales</taxon>
        <taxon>Fabaceae</taxon>
        <taxon>Papilionoideae</taxon>
        <taxon>50 kb inversion clade</taxon>
        <taxon>NPAAA clade</taxon>
        <taxon>Hologalegina</taxon>
        <taxon>IRL clade</taxon>
        <taxon>Trifolieae</taxon>
        <taxon>Medicago</taxon>
    </lineage>
</organism>
<reference evidence="1" key="1">
    <citation type="submission" date="2012-05" db="EMBL/GenBank/DDBJ databases">
        <authorList>
            <person name="Krishnakumar V."/>
            <person name="Cheung F."/>
            <person name="Xiao Y."/>
            <person name="Chan A."/>
            <person name="Moskal W.A."/>
            <person name="Town C.D."/>
        </authorList>
    </citation>
    <scope>NUCLEOTIDE SEQUENCE</scope>
</reference>
<sequence length="52" mass="6297">MGLNPEVFIRNKRERKHRDYGSQYSRIYSYCTLHSSSYCLFTYNLRKNGKSK</sequence>
<accession>I3SDN2</accession>
<protein>
    <submittedName>
        <fullName evidence="1">Uncharacterized protein</fullName>
    </submittedName>
</protein>
<dbReference type="EMBL" id="BT138579">
    <property type="protein sequence ID" value="AFK38374.1"/>
    <property type="molecule type" value="mRNA"/>
</dbReference>